<organism evidence="1 2">
    <name type="scientific">Solanum bulbocastanum</name>
    <name type="common">Wild potato</name>
    <dbReference type="NCBI Taxonomy" id="147425"/>
    <lineage>
        <taxon>Eukaryota</taxon>
        <taxon>Viridiplantae</taxon>
        <taxon>Streptophyta</taxon>
        <taxon>Embryophyta</taxon>
        <taxon>Tracheophyta</taxon>
        <taxon>Spermatophyta</taxon>
        <taxon>Magnoliopsida</taxon>
        <taxon>eudicotyledons</taxon>
        <taxon>Gunneridae</taxon>
        <taxon>Pentapetalae</taxon>
        <taxon>asterids</taxon>
        <taxon>lamiids</taxon>
        <taxon>Solanales</taxon>
        <taxon>Solanaceae</taxon>
        <taxon>Solanoideae</taxon>
        <taxon>Solaneae</taxon>
        <taxon>Solanum</taxon>
    </lineage>
</organism>
<dbReference type="Proteomes" id="UP001371456">
    <property type="component" value="Unassembled WGS sequence"/>
</dbReference>
<gene>
    <name evidence="1" type="ORF">RDI58_017722</name>
</gene>
<evidence type="ECO:0000313" key="1">
    <source>
        <dbReference type="EMBL" id="KAK6784268.1"/>
    </source>
</evidence>
<proteinExistence type="predicted"/>
<protein>
    <submittedName>
        <fullName evidence="1">Uncharacterized protein</fullName>
    </submittedName>
</protein>
<dbReference type="EMBL" id="JBANQN010000007">
    <property type="protein sequence ID" value="KAK6784268.1"/>
    <property type="molecule type" value="Genomic_DNA"/>
</dbReference>
<reference evidence="1 2" key="1">
    <citation type="submission" date="2024-02" db="EMBL/GenBank/DDBJ databases">
        <title>de novo genome assembly of Solanum bulbocastanum strain 11H21.</title>
        <authorList>
            <person name="Hosaka A.J."/>
        </authorList>
    </citation>
    <scope>NUCLEOTIDE SEQUENCE [LARGE SCALE GENOMIC DNA]</scope>
    <source>
        <tissue evidence="1">Young leaves</tissue>
    </source>
</reference>
<comment type="caution">
    <text evidence="1">The sequence shown here is derived from an EMBL/GenBank/DDBJ whole genome shotgun (WGS) entry which is preliminary data.</text>
</comment>
<keyword evidence="2" id="KW-1185">Reference proteome</keyword>
<sequence length="9" mass="1026">MTDSEKKTS</sequence>
<evidence type="ECO:0000313" key="2">
    <source>
        <dbReference type="Proteomes" id="UP001371456"/>
    </source>
</evidence>
<name>A0AAN8TGL1_SOLBU</name>
<accession>A0AAN8TGL1</accession>